<protein>
    <submittedName>
        <fullName evidence="1">Uncharacterized protein</fullName>
    </submittedName>
</protein>
<evidence type="ECO:0000313" key="1">
    <source>
        <dbReference type="EMBL" id="GFN94364.1"/>
    </source>
</evidence>
<accession>A0AAV3ZGT3</accession>
<gene>
    <name evidence="1" type="ORF">PoB_002087000</name>
</gene>
<proteinExistence type="predicted"/>
<name>A0AAV3ZGT3_9GAST</name>
<evidence type="ECO:0000313" key="2">
    <source>
        <dbReference type="Proteomes" id="UP000735302"/>
    </source>
</evidence>
<dbReference type="Proteomes" id="UP000735302">
    <property type="component" value="Unassembled WGS sequence"/>
</dbReference>
<organism evidence="1 2">
    <name type="scientific">Plakobranchus ocellatus</name>
    <dbReference type="NCBI Taxonomy" id="259542"/>
    <lineage>
        <taxon>Eukaryota</taxon>
        <taxon>Metazoa</taxon>
        <taxon>Spiralia</taxon>
        <taxon>Lophotrochozoa</taxon>
        <taxon>Mollusca</taxon>
        <taxon>Gastropoda</taxon>
        <taxon>Heterobranchia</taxon>
        <taxon>Euthyneura</taxon>
        <taxon>Panpulmonata</taxon>
        <taxon>Sacoglossa</taxon>
        <taxon>Placobranchoidea</taxon>
        <taxon>Plakobranchidae</taxon>
        <taxon>Plakobranchus</taxon>
    </lineage>
</organism>
<dbReference type="AlphaFoldDB" id="A0AAV3ZGT3"/>
<comment type="caution">
    <text evidence="1">The sequence shown here is derived from an EMBL/GenBank/DDBJ whole genome shotgun (WGS) entry which is preliminary data.</text>
</comment>
<reference evidence="1 2" key="1">
    <citation type="journal article" date="2021" name="Elife">
        <title>Chloroplast acquisition without the gene transfer in kleptoplastic sea slugs, Plakobranchus ocellatus.</title>
        <authorList>
            <person name="Maeda T."/>
            <person name="Takahashi S."/>
            <person name="Yoshida T."/>
            <person name="Shimamura S."/>
            <person name="Takaki Y."/>
            <person name="Nagai Y."/>
            <person name="Toyoda A."/>
            <person name="Suzuki Y."/>
            <person name="Arimoto A."/>
            <person name="Ishii H."/>
            <person name="Satoh N."/>
            <person name="Nishiyama T."/>
            <person name="Hasebe M."/>
            <person name="Maruyama T."/>
            <person name="Minagawa J."/>
            <person name="Obokata J."/>
            <person name="Shigenobu S."/>
        </authorList>
    </citation>
    <scope>NUCLEOTIDE SEQUENCE [LARGE SCALE GENOMIC DNA]</scope>
</reference>
<keyword evidence="2" id="KW-1185">Reference proteome</keyword>
<sequence>MFLSAKKYEQYGARFVPKHYSMNSTFSQDLEPGNAVIDEFEDTLYVTLQVKFQLAVLNYKQPFCSLGVWCPLATLQNIPEAEFEADKNTQCHSKENAEAEKATEALIYIEDYLYSS</sequence>
<dbReference type="EMBL" id="BLXT01002445">
    <property type="protein sequence ID" value="GFN94364.1"/>
    <property type="molecule type" value="Genomic_DNA"/>
</dbReference>